<organism evidence="1 2">
    <name type="scientific">Candidatus Amesbacteria bacterium GW2011_GWA2_47_11b</name>
    <dbReference type="NCBI Taxonomy" id="1618358"/>
    <lineage>
        <taxon>Bacteria</taxon>
        <taxon>Candidatus Amesiibacteriota</taxon>
    </lineage>
</organism>
<reference evidence="1 2" key="1">
    <citation type="journal article" date="2015" name="Nature">
        <title>rRNA introns, odd ribosomes, and small enigmatic genomes across a large radiation of phyla.</title>
        <authorList>
            <person name="Brown C.T."/>
            <person name="Hug L.A."/>
            <person name="Thomas B.C."/>
            <person name="Sharon I."/>
            <person name="Castelle C.J."/>
            <person name="Singh A."/>
            <person name="Wilkins M.J."/>
            <person name="Williams K.H."/>
            <person name="Banfield J.F."/>
        </authorList>
    </citation>
    <scope>NUCLEOTIDE SEQUENCE [LARGE SCALE GENOMIC DNA]</scope>
</reference>
<dbReference type="InterPro" id="IPR021109">
    <property type="entry name" value="Peptidase_aspartic_dom_sf"/>
</dbReference>
<dbReference type="STRING" id="1618358.UX80_C0005G0032"/>
<dbReference type="Pfam" id="PF13650">
    <property type="entry name" value="Asp_protease_2"/>
    <property type="match status" value="1"/>
</dbReference>
<sequence>MTMNFRYRKFPVDQNNCPFPDKKSSLRPVIQIDFDSPNGGLSYLVLIDSGADYCLFHATIGEQLGLEIKKGTPLTFYGTSGEPQKAYFHNITFKIGGHEHVANVGFSYEMEKLAYGILGQDGFFDQWVVKFEYHKENVELKKI</sequence>
<dbReference type="EMBL" id="LCNO01000005">
    <property type="protein sequence ID" value="KKU58212.1"/>
    <property type="molecule type" value="Genomic_DNA"/>
</dbReference>
<name>A0A0G1RMA7_9BACT</name>
<accession>A0A0G1RMA7</accession>
<gene>
    <name evidence="1" type="ORF">UX80_C0005G0032</name>
</gene>
<evidence type="ECO:0000313" key="2">
    <source>
        <dbReference type="Proteomes" id="UP000034307"/>
    </source>
</evidence>
<evidence type="ECO:0000313" key="1">
    <source>
        <dbReference type="EMBL" id="KKU58212.1"/>
    </source>
</evidence>
<dbReference type="SUPFAM" id="SSF50630">
    <property type="entry name" value="Acid proteases"/>
    <property type="match status" value="1"/>
</dbReference>
<comment type="caution">
    <text evidence="1">The sequence shown here is derived from an EMBL/GenBank/DDBJ whole genome shotgun (WGS) entry which is preliminary data.</text>
</comment>
<dbReference type="Gene3D" id="2.40.70.10">
    <property type="entry name" value="Acid Proteases"/>
    <property type="match status" value="1"/>
</dbReference>
<dbReference type="AlphaFoldDB" id="A0A0G1RMA7"/>
<dbReference type="CDD" id="cd00303">
    <property type="entry name" value="retropepsin_like"/>
    <property type="match status" value="1"/>
</dbReference>
<proteinExistence type="predicted"/>
<protein>
    <recommendedName>
        <fullName evidence="3">Peptidase A2 domain-containing protein</fullName>
    </recommendedName>
</protein>
<evidence type="ECO:0008006" key="3">
    <source>
        <dbReference type="Google" id="ProtNLM"/>
    </source>
</evidence>
<dbReference type="Proteomes" id="UP000034307">
    <property type="component" value="Unassembled WGS sequence"/>
</dbReference>